<dbReference type="AlphaFoldDB" id="A0A1G2HWG2"/>
<dbReference type="Gene3D" id="3.40.50.2300">
    <property type="match status" value="1"/>
</dbReference>
<dbReference type="PANTHER" id="PTHR44591:SF3">
    <property type="entry name" value="RESPONSE REGULATORY DOMAIN-CONTAINING PROTEIN"/>
    <property type="match status" value="1"/>
</dbReference>
<dbReference type="Proteomes" id="UP000178774">
    <property type="component" value="Unassembled WGS sequence"/>
</dbReference>
<comment type="caution">
    <text evidence="4">The sequence shown here is derived from an EMBL/GenBank/DDBJ whole genome shotgun (WGS) entry which is preliminary data.</text>
</comment>
<evidence type="ECO:0000259" key="3">
    <source>
        <dbReference type="PROSITE" id="PS50110"/>
    </source>
</evidence>
<dbReference type="InterPro" id="IPR011006">
    <property type="entry name" value="CheY-like_superfamily"/>
</dbReference>
<dbReference type="GO" id="GO:0000160">
    <property type="term" value="P:phosphorelay signal transduction system"/>
    <property type="evidence" value="ECO:0007669"/>
    <property type="project" value="InterPro"/>
</dbReference>
<dbReference type="EMBL" id="MHOP01000004">
    <property type="protein sequence ID" value="OGZ66550.1"/>
    <property type="molecule type" value="Genomic_DNA"/>
</dbReference>
<gene>
    <name evidence="4" type="ORF">A2822_01370</name>
</gene>
<name>A0A1G2HWG2_9BACT</name>
<accession>A0A1G2HWG2</accession>
<sequence>MFKNMESFKKVLIIEDEVAFLKALEGELELQGVNVITATDGKSGLDKAIKEHPDLIFLDIILPVMDGISVLKELRKDLWGNKAIVVLLTQTDDLNRVAEAMENGVSKYFVKADQSIPDIIGQTKIYLSGQEFPRGKQKGPIV</sequence>
<evidence type="ECO:0000313" key="5">
    <source>
        <dbReference type="Proteomes" id="UP000178774"/>
    </source>
</evidence>
<dbReference type="InterPro" id="IPR001789">
    <property type="entry name" value="Sig_transdc_resp-reg_receiver"/>
</dbReference>
<protein>
    <recommendedName>
        <fullName evidence="3">Response regulatory domain-containing protein</fullName>
    </recommendedName>
</protein>
<reference evidence="4 5" key="1">
    <citation type="journal article" date="2016" name="Nat. Commun.">
        <title>Thousands of microbial genomes shed light on interconnected biogeochemical processes in an aquifer system.</title>
        <authorList>
            <person name="Anantharaman K."/>
            <person name="Brown C.T."/>
            <person name="Hug L.A."/>
            <person name="Sharon I."/>
            <person name="Castelle C.J."/>
            <person name="Probst A.J."/>
            <person name="Thomas B.C."/>
            <person name="Singh A."/>
            <person name="Wilkins M.J."/>
            <person name="Karaoz U."/>
            <person name="Brodie E.L."/>
            <person name="Williams K.H."/>
            <person name="Hubbard S.S."/>
            <person name="Banfield J.F."/>
        </authorList>
    </citation>
    <scope>NUCLEOTIDE SEQUENCE [LARGE SCALE GENOMIC DNA]</scope>
</reference>
<keyword evidence="1 2" id="KW-0597">Phosphoprotein</keyword>
<proteinExistence type="predicted"/>
<dbReference type="SUPFAM" id="SSF52172">
    <property type="entry name" value="CheY-like"/>
    <property type="match status" value="1"/>
</dbReference>
<feature type="domain" description="Response regulatory" evidence="3">
    <location>
        <begin position="10"/>
        <end position="127"/>
    </location>
</feature>
<dbReference type="CDD" id="cd00156">
    <property type="entry name" value="REC"/>
    <property type="match status" value="1"/>
</dbReference>
<dbReference type="PANTHER" id="PTHR44591">
    <property type="entry name" value="STRESS RESPONSE REGULATOR PROTEIN 1"/>
    <property type="match status" value="1"/>
</dbReference>
<evidence type="ECO:0000256" key="2">
    <source>
        <dbReference type="PROSITE-ProRule" id="PRU00169"/>
    </source>
</evidence>
<evidence type="ECO:0000256" key="1">
    <source>
        <dbReference type="ARBA" id="ARBA00022553"/>
    </source>
</evidence>
<dbReference type="SMART" id="SM00448">
    <property type="entry name" value="REC"/>
    <property type="match status" value="1"/>
</dbReference>
<feature type="modified residue" description="4-aspartylphosphate" evidence="2">
    <location>
        <position position="59"/>
    </location>
</feature>
<dbReference type="PROSITE" id="PS50110">
    <property type="entry name" value="RESPONSE_REGULATORY"/>
    <property type="match status" value="1"/>
</dbReference>
<evidence type="ECO:0000313" key="4">
    <source>
        <dbReference type="EMBL" id="OGZ66550.1"/>
    </source>
</evidence>
<organism evidence="4 5">
    <name type="scientific">Candidatus Staskawiczbacteria bacterium RIFCSPHIGHO2_01_FULL_41_41</name>
    <dbReference type="NCBI Taxonomy" id="1802203"/>
    <lineage>
        <taxon>Bacteria</taxon>
        <taxon>Candidatus Staskawicziibacteriota</taxon>
    </lineage>
</organism>
<dbReference type="InterPro" id="IPR050595">
    <property type="entry name" value="Bact_response_regulator"/>
</dbReference>
<dbReference type="Pfam" id="PF00072">
    <property type="entry name" value="Response_reg"/>
    <property type="match status" value="1"/>
</dbReference>